<sequence>MYDAGDLMKFGFPMAFPATMLSWAIPGSLLAPNFEDGVKEMGDPELDHQCWERPEAIRGIRPLTQANTSSPGTEVAAETAAMASASLVFKKIDSSYSNLLLEHAQQLFSFADAYRGSYSVLLSRANLFGAKGMPSEENLDLQMDRKTSEAIMCELLPDSRTATTSRTNGDSPIDITANG</sequence>
<protein>
    <recommendedName>
        <fullName evidence="3">cellulase</fullName>
        <ecNumber evidence="3">3.2.1.4</ecNumber>
    </recommendedName>
</protein>
<feature type="domain" description="Glycoside hydrolase family 9" evidence="10">
    <location>
        <begin position="40"/>
        <end position="120"/>
    </location>
</feature>
<feature type="region of interest" description="Disordered" evidence="9">
    <location>
        <begin position="159"/>
        <end position="179"/>
    </location>
</feature>
<evidence type="ECO:0000256" key="3">
    <source>
        <dbReference type="ARBA" id="ARBA00012601"/>
    </source>
</evidence>
<organism evidence="11 12">
    <name type="scientific">Salix suchowensis</name>
    <dbReference type="NCBI Taxonomy" id="1278906"/>
    <lineage>
        <taxon>Eukaryota</taxon>
        <taxon>Viridiplantae</taxon>
        <taxon>Streptophyta</taxon>
        <taxon>Embryophyta</taxon>
        <taxon>Tracheophyta</taxon>
        <taxon>Spermatophyta</taxon>
        <taxon>Magnoliopsida</taxon>
        <taxon>eudicotyledons</taxon>
        <taxon>Gunneridae</taxon>
        <taxon>Pentapetalae</taxon>
        <taxon>rosids</taxon>
        <taxon>fabids</taxon>
        <taxon>Malpighiales</taxon>
        <taxon>Salicaceae</taxon>
        <taxon>Saliceae</taxon>
        <taxon>Salix</taxon>
    </lineage>
</organism>
<reference evidence="11" key="1">
    <citation type="submission" date="2022-10" db="EMBL/GenBank/DDBJ databases">
        <authorList>
            <person name="Hyden B.L."/>
            <person name="Feng K."/>
            <person name="Yates T."/>
            <person name="Jawdy S."/>
            <person name="Smart L.B."/>
            <person name="Muchero W."/>
        </authorList>
    </citation>
    <scope>NUCLEOTIDE SEQUENCE</scope>
    <source>
        <tissue evidence="11">Shoot tip</tissue>
    </source>
</reference>
<accession>A0ABQ9CIJ7</accession>
<evidence type="ECO:0000256" key="6">
    <source>
        <dbReference type="ARBA" id="ARBA00023277"/>
    </source>
</evidence>
<evidence type="ECO:0000256" key="4">
    <source>
        <dbReference type="ARBA" id="ARBA00022801"/>
    </source>
</evidence>
<evidence type="ECO:0000256" key="2">
    <source>
        <dbReference type="ARBA" id="ARBA00007072"/>
    </source>
</evidence>
<gene>
    <name evidence="11" type="ORF">OIU77_019199</name>
</gene>
<proteinExistence type="inferred from homology"/>
<dbReference type="InterPro" id="IPR012341">
    <property type="entry name" value="6hp_glycosidase-like_sf"/>
</dbReference>
<evidence type="ECO:0000256" key="9">
    <source>
        <dbReference type="SAM" id="MobiDB-lite"/>
    </source>
</evidence>
<dbReference type="PANTHER" id="PTHR22298">
    <property type="entry name" value="ENDO-1,4-BETA-GLUCANASE"/>
    <property type="match status" value="1"/>
</dbReference>
<keyword evidence="4" id="KW-0378">Hydrolase</keyword>
<evidence type="ECO:0000259" key="10">
    <source>
        <dbReference type="Pfam" id="PF00759"/>
    </source>
</evidence>
<evidence type="ECO:0000256" key="8">
    <source>
        <dbReference type="ARBA" id="ARBA00023326"/>
    </source>
</evidence>
<dbReference type="InterPro" id="IPR001701">
    <property type="entry name" value="Glyco_hydro_9"/>
</dbReference>
<reference evidence="11" key="2">
    <citation type="journal article" date="2023" name="Int. J. Mol. Sci.">
        <title>De Novo Assembly and Annotation of 11 Diverse Shrub Willow (Salix) Genomes Reveals Novel Gene Organization in Sex-Linked Regions.</title>
        <authorList>
            <person name="Hyden B."/>
            <person name="Feng K."/>
            <person name="Yates T.B."/>
            <person name="Jawdy S."/>
            <person name="Cereghino C."/>
            <person name="Smart L.B."/>
            <person name="Muchero W."/>
        </authorList>
    </citation>
    <scope>NUCLEOTIDE SEQUENCE</scope>
    <source>
        <tissue evidence="11">Shoot tip</tissue>
    </source>
</reference>
<keyword evidence="7" id="KW-0326">Glycosidase</keyword>
<evidence type="ECO:0000313" key="11">
    <source>
        <dbReference type="EMBL" id="KAJ6398349.1"/>
    </source>
</evidence>
<dbReference type="Proteomes" id="UP001141253">
    <property type="component" value="Chromosome 5"/>
</dbReference>
<keyword evidence="8" id="KW-0624">Polysaccharide degradation</keyword>
<evidence type="ECO:0000256" key="1">
    <source>
        <dbReference type="ARBA" id="ARBA00000966"/>
    </source>
</evidence>
<dbReference type="InterPro" id="IPR008928">
    <property type="entry name" value="6-hairpin_glycosidase_sf"/>
</dbReference>
<evidence type="ECO:0000256" key="5">
    <source>
        <dbReference type="ARBA" id="ARBA00023001"/>
    </source>
</evidence>
<dbReference type="EC" id="3.2.1.4" evidence="3"/>
<keyword evidence="12" id="KW-1185">Reference proteome</keyword>
<dbReference type="Gene3D" id="1.50.10.10">
    <property type="match status" value="1"/>
</dbReference>
<dbReference type="SUPFAM" id="SSF48208">
    <property type="entry name" value="Six-hairpin glycosidases"/>
    <property type="match status" value="1"/>
</dbReference>
<comment type="similarity">
    <text evidence="2">Belongs to the glycosyl hydrolase 9 (cellulase E) family.</text>
</comment>
<evidence type="ECO:0000313" key="12">
    <source>
        <dbReference type="Proteomes" id="UP001141253"/>
    </source>
</evidence>
<dbReference type="Pfam" id="PF00759">
    <property type="entry name" value="Glyco_hydro_9"/>
    <property type="match status" value="1"/>
</dbReference>
<dbReference type="EMBL" id="JAPFFI010000003">
    <property type="protein sequence ID" value="KAJ6398349.1"/>
    <property type="molecule type" value="Genomic_DNA"/>
</dbReference>
<feature type="compositionally biased region" description="Polar residues" evidence="9">
    <location>
        <begin position="160"/>
        <end position="170"/>
    </location>
</feature>
<evidence type="ECO:0000256" key="7">
    <source>
        <dbReference type="ARBA" id="ARBA00023295"/>
    </source>
</evidence>
<keyword evidence="5" id="KW-0136">Cellulose degradation</keyword>
<comment type="catalytic activity">
    <reaction evidence="1">
        <text>Endohydrolysis of (1-&gt;4)-beta-D-glucosidic linkages in cellulose, lichenin and cereal beta-D-glucans.</text>
        <dbReference type="EC" id="3.2.1.4"/>
    </reaction>
</comment>
<name>A0ABQ9CIJ7_9ROSI</name>
<comment type="caution">
    <text evidence="11">The sequence shown here is derived from an EMBL/GenBank/DDBJ whole genome shotgun (WGS) entry which is preliminary data.</text>
</comment>
<keyword evidence="6" id="KW-0119">Carbohydrate metabolism</keyword>